<feature type="transmembrane region" description="Helical" evidence="3">
    <location>
        <begin position="156"/>
        <end position="175"/>
    </location>
</feature>
<comment type="similarity">
    <text evidence="1 2">Belongs to the BioY family.</text>
</comment>
<dbReference type="KEGG" id="alka:J0B03_05855"/>
<keyword evidence="3" id="KW-0812">Transmembrane</keyword>
<keyword evidence="2" id="KW-0813">Transport</keyword>
<organism evidence="4 5">
    <name type="scientific">Alkalibacter rhizosphaerae</name>
    <dbReference type="NCBI Taxonomy" id="2815577"/>
    <lineage>
        <taxon>Bacteria</taxon>
        <taxon>Bacillati</taxon>
        <taxon>Bacillota</taxon>
        <taxon>Clostridia</taxon>
        <taxon>Eubacteriales</taxon>
        <taxon>Eubacteriaceae</taxon>
        <taxon>Alkalibacter</taxon>
    </lineage>
</organism>
<reference evidence="4" key="1">
    <citation type="submission" date="2021-03" db="EMBL/GenBank/DDBJ databases">
        <title>Alkalibacter marinus sp. nov., isolated from tidal flat sediment.</title>
        <authorList>
            <person name="Namirimu T."/>
            <person name="Yang J.-A."/>
            <person name="Yang S.-H."/>
            <person name="Kim Y.-J."/>
            <person name="Kwon K.K."/>
        </authorList>
    </citation>
    <scope>NUCLEOTIDE SEQUENCE</scope>
    <source>
        <strain evidence="4">ES005</strain>
    </source>
</reference>
<evidence type="ECO:0000256" key="3">
    <source>
        <dbReference type="SAM" id="Phobius"/>
    </source>
</evidence>
<dbReference type="PANTHER" id="PTHR34295">
    <property type="entry name" value="BIOTIN TRANSPORTER BIOY"/>
    <property type="match status" value="1"/>
</dbReference>
<dbReference type="AlphaFoldDB" id="A0A974XGY1"/>
<dbReference type="PANTHER" id="PTHR34295:SF1">
    <property type="entry name" value="BIOTIN TRANSPORTER BIOY"/>
    <property type="match status" value="1"/>
</dbReference>
<dbReference type="Gene3D" id="1.10.1760.20">
    <property type="match status" value="1"/>
</dbReference>
<dbReference type="RefSeq" id="WP_207300912.1">
    <property type="nucleotide sequence ID" value="NZ_CP071444.1"/>
</dbReference>
<dbReference type="EMBL" id="CP071444">
    <property type="protein sequence ID" value="QSX09581.1"/>
    <property type="molecule type" value="Genomic_DNA"/>
</dbReference>
<dbReference type="Proteomes" id="UP000663499">
    <property type="component" value="Chromosome"/>
</dbReference>
<dbReference type="GO" id="GO:0015225">
    <property type="term" value="F:biotin transmembrane transporter activity"/>
    <property type="evidence" value="ECO:0007669"/>
    <property type="project" value="UniProtKB-UniRule"/>
</dbReference>
<accession>A0A974XGY1</accession>
<evidence type="ECO:0000313" key="5">
    <source>
        <dbReference type="Proteomes" id="UP000663499"/>
    </source>
</evidence>
<keyword evidence="5" id="KW-1185">Reference proteome</keyword>
<protein>
    <recommendedName>
        <fullName evidence="2">Biotin transporter</fullName>
    </recommendedName>
</protein>
<gene>
    <name evidence="4" type="ORF">J0B03_05855</name>
</gene>
<feature type="transmembrane region" description="Helical" evidence="3">
    <location>
        <begin position="86"/>
        <end position="103"/>
    </location>
</feature>
<keyword evidence="3" id="KW-1133">Transmembrane helix</keyword>
<dbReference type="GO" id="GO:0005886">
    <property type="term" value="C:plasma membrane"/>
    <property type="evidence" value="ECO:0007669"/>
    <property type="project" value="UniProtKB-SubCell"/>
</dbReference>
<name>A0A974XGY1_9FIRM</name>
<evidence type="ECO:0000256" key="1">
    <source>
        <dbReference type="ARBA" id="ARBA00010692"/>
    </source>
</evidence>
<dbReference type="InterPro" id="IPR003784">
    <property type="entry name" value="BioY"/>
</dbReference>
<comment type="subcellular location">
    <subcellularLocation>
        <location evidence="2">Cell membrane</location>
        <topology evidence="2">Multi-pass membrane protein</topology>
    </subcellularLocation>
</comment>
<keyword evidence="2" id="KW-1003">Cell membrane</keyword>
<sequence length="184" mass="19674">MKKNILPSKVIVYCGLFTALIVVGALTRIPVPIVPFTLQLLFTTLAGMVLGPVYGSLSVVLYVLLGLMGLPVFANGGGLGYIFQPTFGYLLAFIAGTALVGHLTKDPKKRSFPRLFLAGVAGLLLVYVGGYVYYYLLATHVLGLTIVPKILFFHAFLLPLPGDLVSCVIASMIALRLPKFSPTG</sequence>
<feature type="transmembrane region" description="Helical" evidence="3">
    <location>
        <begin position="115"/>
        <end position="136"/>
    </location>
</feature>
<proteinExistence type="inferred from homology"/>
<dbReference type="PIRSF" id="PIRSF016661">
    <property type="entry name" value="BioY"/>
    <property type="match status" value="1"/>
</dbReference>
<dbReference type="Pfam" id="PF02632">
    <property type="entry name" value="BioY"/>
    <property type="match status" value="1"/>
</dbReference>
<evidence type="ECO:0000256" key="2">
    <source>
        <dbReference type="PIRNR" id="PIRNR016661"/>
    </source>
</evidence>
<keyword evidence="2 3" id="KW-0472">Membrane</keyword>
<feature type="transmembrane region" description="Helical" evidence="3">
    <location>
        <begin position="10"/>
        <end position="27"/>
    </location>
</feature>
<evidence type="ECO:0000313" key="4">
    <source>
        <dbReference type="EMBL" id="QSX09581.1"/>
    </source>
</evidence>